<protein>
    <recommendedName>
        <fullName evidence="5">2-methylaconitate cis-trans isomerase PrpF</fullName>
    </recommendedName>
</protein>
<dbReference type="AlphaFoldDB" id="A0A840VBU3"/>
<dbReference type="FunFam" id="3.10.310.10:FF:000018">
    <property type="entry name" value="2-methylaconitate cis-trans isomerase"/>
    <property type="match status" value="1"/>
</dbReference>
<reference evidence="3 4" key="1">
    <citation type="submission" date="2020-08" db="EMBL/GenBank/DDBJ databases">
        <title>Genomic Encyclopedia of Type Strains, Phase IV (KMG-IV): sequencing the most valuable type-strain genomes for metagenomic binning, comparative biology and taxonomic classification.</title>
        <authorList>
            <person name="Goeker M."/>
        </authorList>
    </citation>
    <scope>NUCLEOTIDE SEQUENCE [LARGE SCALE GENOMIC DNA]</scope>
    <source>
        <strain evidence="3 4">DSM 27026</strain>
    </source>
</reference>
<comment type="caution">
    <text evidence="3">The sequence shown here is derived from an EMBL/GenBank/DDBJ whole genome shotgun (WGS) entry which is preliminary data.</text>
</comment>
<dbReference type="GO" id="GO:0019629">
    <property type="term" value="P:propionate catabolic process, 2-methylcitrate cycle"/>
    <property type="evidence" value="ECO:0007669"/>
    <property type="project" value="InterPro"/>
</dbReference>
<evidence type="ECO:0000313" key="3">
    <source>
        <dbReference type="EMBL" id="MBB5373094.1"/>
    </source>
</evidence>
<keyword evidence="4" id="KW-1185">Reference proteome</keyword>
<evidence type="ECO:0000256" key="1">
    <source>
        <dbReference type="ARBA" id="ARBA00007673"/>
    </source>
</evidence>
<accession>A0A840VBU3</accession>
<dbReference type="PANTHER" id="PTHR43709">
    <property type="entry name" value="ACONITATE ISOMERASE-RELATED"/>
    <property type="match status" value="1"/>
</dbReference>
<dbReference type="SUPFAM" id="SSF54506">
    <property type="entry name" value="Diaminopimelate epimerase-like"/>
    <property type="match status" value="2"/>
</dbReference>
<proteinExistence type="inferred from homology"/>
<dbReference type="NCBIfam" id="TIGR02334">
    <property type="entry name" value="prpF"/>
    <property type="match status" value="1"/>
</dbReference>
<evidence type="ECO:0000313" key="4">
    <source>
        <dbReference type="Proteomes" id="UP000553706"/>
    </source>
</evidence>
<evidence type="ECO:0000256" key="2">
    <source>
        <dbReference type="ARBA" id="ARBA00023235"/>
    </source>
</evidence>
<dbReference type="Pfam" id="PF04303">
    <property type="entry name" value="PrpF"/>
    <property type="match status" value="1"/>
</dbReference>
<gene>
    <name evidence="3" type="ORF">HNP71_001352</name>
</gene>
<comment type="similarity">
    <text evidence="1">Belongs to the PrpF family.</text>
</comment>
<dbReference type="GO" id="GO:0016853">
    <property type="term" value="F:isomerase activity"/>
    <property type="evidence" value="ECO:0007669"/>
    <property type="project" value="UniProtKB-KW"/>
</dbReference>
<sequence length="393" mass="41165">MSFAPQIKVPATYMRGGTSKGVFFSLDELPEACRVPGAARDALLLRVIGSPDPYGKQIDGMGGASSSTSKTVIIGRSAKEGHDVDYLFGQVSIDKSFVDWSGNCGNLSAAVGPFAIRNGLVDPARVPQNGVAVIRIWQANIGKTIVAHVPVTNGEVQETGDFELDGVTFPAAEIVVEFMDPAEEGDGGALFPTGHLVDDLEVPGIGTFKATMINSGIPTIFLNADELGYTGTELQDAINNDNAALAKFETIRAYGALKMGLIKKLEDAASRQHTPKIAFVAPPKDYTSSSGKAIKASDIDVLVRALSMGKLHHAMMGTASVAIATAASIPGTLVNLAAGGGERETVNFGHPSGTLRVGSKAELVNGEWQVSKAIMSRSARILMSGWVHVPFAG</sequence>
<dbReference type="Gene3D" id="3.10.310.10">
    <property type="entry name" value="Diaminopimelate Epimerase, Chain A, domain 1"/>
    <property type="match status" value="2"/>
</dbReference>
<dbReference type="Proteomes" id="UP000553706">
    <property type="component" value="Unassembled WGS sequence"/>
</dbReference>
<dbReference type="InterPro" id="IPR007400">
    <property type="entry name" value="PrpF-like"/>
</dbReference>
<dbReference type="RefSeq" id="WP_183266112.1">
    <property type="nucleotide sequence ID" value="NZ_JACHFJ010000004.1"/>
</dbReference>
<keyword evidence="2" id="KW-0413">Isomerase</keyword>
<evidence type="ECO:0008006" key="5">
    <source>
        <dbReference type="Google" id="ProtNLM"/>
    </source>
</evidence>
<organism evidence="3 4">
    <name type="scientific">Acidocella aromatica</name>
    <dbReference type="NCBI Taxonomy" id="1303579"/>
    <lineage>
        <taxon>Bacteria</taxon>
        <taxon>Pseudomonadati</taxon>
        <taxon>Pseudomonadota</taxon>
        <taxon>Alphaproteobacteria</taxon>
        <taxon>Acetobacterales</taxon>
        <taxon>Acidocellaceae</taxon>
        <taxon>Acidocella</taxon>
    </lineage>
</organism>
<name>A0A840VBU3_9PROT</name>
<dbReference type="InterPro" id="IPR012709">
    <property type="entry name" value="PrpF"/>
</dbReference>
<dbReference type="PANTHER" id="PTHR43709:SF2">
    <property type="entry name" value="DUF453 DOMAIN PROTEIN (AFU_ORTHOLOGUE AFUA_6G00360)"/>
    <property type="match status" value="1"/>
</dbReference>
<dbReference type="EMBL" id="JACHFJ010000004">
    <property type="protein sequence ID" value="MBB5373094.1"/>
    <property type="molecule type" value="Genomic_DNA"/>
</dbReference>